<dbReference type="SUPFAM" id="SSF111369">
    <property type="entry name" value="HlyD-like secretion proteins"/>
    <property type="match status" value="1"/>
</dbReference>
<reference evidence="6 7" key="1">
    <citation type="submission" date="2020-07" db="EMBL/GenBank/DDBJ databases">
        <title>Huge and variable diversity of episymbiotic CPR bacteria and DPANN archaea in groundwater ecosystems.</title>
        <authorList>
            <person name="He C.Y."/>
            <person name="Keren R."/>
            <person name="Whittaker M."/>
            <person name="Farag I.F."/>
            <person name="Doudna J."/>
            <person name="Cate J.H.D."/>
            <person name="Banfield J.F."/>
        </authorList>
    </citation>
    <scope>NUCLEOTIDE SEQUENCE [LARGE SCALE GENOMIC DNA]</scope>
    <source>
        <strain evidence="6">NC_groundwater_70_Ag_B-0.1um_54_66</strain>
    </source>
</reference>
<dbReference type="InterPro" id="IPR058625">
    <property type="entry name" value="MdtA-like_BSH"/>
</dbReference>
<dbReference type="InterPro" id="IPR058649">
    <property type="entry name" value="CzcB_C"/>
</dbReference>
<protein>
    <submittedName>
        <fullName evidence="6">Efflux RND transporter periplasmic adaptor subunit</fullName>
    </submittedName>
</protein>
<evidence type="ECO:0000259" key="4">
    <source>
        <dbReference type="Pfam" id="PF25954"/>
    </source>
</evidence>
<dbReference type="EMBL" id="CP066681">
    <property type="protein sequence ID" value="QQG35748.1"/>
    <property type="molecule type" value="Genomic_DNA"/>
</dbReference>
<dbReference type="InterPro" id="IPR051909">
    <property type="entry name" value="MFP_Cation_Efflux"/>
</dbReference>
<dbReference type="PANTHER" id="PTHR30097:SF4">
    <property type="entry name" value="SLR6042 PROTEIN"/>
    <property type="match status" value="1"/>
</dbReference>
<gene>
    <name evidence="6" type="ORF">HYS17_09590</name>
</gene>
<feature type="chain" id="PRO_5032342559" evidence="2">
    <location>
        <begin position="22"/>
        <end position="318"/>
    </location>
</feature>
<dbReference type="Gene3D" id="2.40.30.170">
    <property type="match status" value="1"/>
</dbReference>
<keyword evidence="2" id="KW-0732">Signal</keyword>
<dbReference type="InterPro" id="IPR058792">
    <property type="entry name" value="Beta-barrel_RND_2"/>
</dbReference>
<dbReference type="PANTHER" id="PTHR30097">
    <property type="entry name" value="CATION EFFLUX SYSTEM PROTEIN CUSB"/>
    <property type="match status" value="1"/>
</dbReference>
<evidence type="ECO:0000313" key="7">
    <source>
        <dbReference type="Proteomes" id="UP000595362"/>
    </source>
</evidence>
<feature type="signal peptide" evidence="2">
    <location>
        <begin position="1"/>
        <end position="21"/>
    </location>
</feature>
<dbReference type="AlphaFoldDB" id="A0A7T5UHM4"/>
<feature type="domain" description="CzcB-like C-terminal circularly permuted SH3-like" evidence="5">
    <location>
        <begin position="243"/>
        <end position="301"/>
    </location>
</feature>
<sequence>MRIITLFSVLVLLVMPLPSWAHGGEDHGEGAFAGGTAATGPVILSDESIKTLGIETAKAELKPLENAISMIATVGLLPERNAFVASRFTGQVSEIMVKLGEKVKKGQPLLKIQPTAVGANNVTLAAPIDGWLIRQDVVLGQTVTSETVVMEIGDTSQVLARGVLYETPDIAKIKIGQKIRFQADIDPERVYQGTVQRLDMGLEENDRTFKVHALIDNPESRLLPGLRGDLDVMVGGGDQDRLIIPRKALLESGGAFFIFVREEDKFERRNIVPGESSGDEIEIISGVFPDEDVVTQGQYQLQYIQPQTQDAPAANDKD</sequence>
<name>A0A7T5UHM4_9BACT</name>
<evidence type="ECO:0000259" key="3">
    <source>
        <dbReference type="Pfam" id="PF25917"/>
    </source>
</evidence>
<dbReference type="Gene3D" id="2.40.50.100">
    <property type="match status" value="1"/>
</dbReference>
<proteinExistence type="predicted"/>
<evidence type="ECO:0000313" key="6">
    <source>
        <dbReference type="EMBL" id="QQG35748.1"/>
    </source>
</evidence>
<accession>A0A7T5UHM4</accession>
<feature type="domain" description="Multidrug resistance protein MdtA-like barrel-sandwich hybrid" evidence="3">
    <location>
        <begin position="81"/>
        <end position="146"/>
    </location>
</feature>
<feature type="domain" description="CusB-like beta-barrel" evidence="4">
    <location>
        <begin position="170"/>
        <end position="228"/>
    </location>
</feature>
<dbReference type="Pfam" id="PF25917">
    <property type="entry name" value="BSH_RND"/>
    <property type="match status" value="1"/>
</dbReference>
<organism evidence="6 7">
    <name type="scientific">Micavibrio aeruginosavorus</name>
    <dbReference type="NCBI Taxonomy" id="349221"/>
    <lineage>
        <taxon>Bacteria</taxon>
        <taxon>Pseudomonadati</taxon>
        <taxon>Bdellovibrionota</taxon>
        <taxon>Bdellovibrionia</taxon>
        <taxon>Bdellovibrionales</taxon>
        <taxon>Pseudobdellovibrionaceae</taxon>
        <taxon>Micavibrio</taxon>
    </lineage>
</organism>
<dbReference type="Gene3D" id="2.40.420.20">
    <property type="match status" value="1"/>
</dbReference>
<dbReference type="Pfam" id="PF25954">
    <property type="entry name" value="Beta-barrel_RND_2"/>
    <property type="match status" value="1"/>
</dbReference>
<evidence type="ECO:0000256" key="1">
    <source>
        <dbReference type="ARBA" id="ARBA00022448"/>
    </source>
</evidence>
<evidence type="ECO:0000256" key="2">
    <source>
        <dbReference type="SAM" id="SignalP"/>
    </source>
</evidence>
<evidence type="ECO:0000259" key="5">
    <source>
        <dbReference type="Pfam" id="PF25975"/>
    </source>
</evidence>
<dbReference type="Proteomes" id="UP000595362">
    <property type="component" value="Chromosome"/>
</dbReference>
<keyword evidence="1" id="KW-0813">Transport</keyword>
<dbReference type="Pfam" id="PF25975">
    <property type="entry name" value="CzcB_C"/>
    <property type="match status" value="1"/>
</dbReference>